<feature type="binding site" evidence="7">
    <location>
        <position position="25"/>
    </location>
    <ligand>
        <name>3-phosphoshikimate</name>
        <dbReference type="ChEBI" id="CHEBI:145989"/>
    </ligand>
</feature>
<feature type="binding site" evidence="7">
    <location>
        <position position="24"/>
    </location>
    <ligand>
        <name>3-phosphoshikimate</name>
        <dbReference type="ChEBI" id="CHEBI:145989"/>
    </ligand>
</feature>
<comment type="similarity">
    <text evidence="2 7">Belongs to the EPSP synthase family.</text>
</comment>
<organism evidence="9 10">
    <name type="scientific">Cetobacterium ceti</name>
    <dbReference type="NCBI Taxonomy" id="180163"/>
    <lineage>
        <taxon>Bacteria</taxon>
        <taxon>Fusobacteriati</taxon>
        <taxon>Fusobacteriota</taxon>
        <taxon>Fusobacteriia</taxon>
        <taxon>Fusobacteriales</taxon>
        <taxon>Fusobacteriaceae</taxon>
        <taxon>Cetobacterium</taxon>
    </lineage>
</organism>
<sequence>MLKYINIKPIEEGFKGIVTIPGSKSISNRALILGALSEKKVILKNMLFSDDTLYMIEGLKKLGAAIDISQDKKILTIEMKPQETLPTCELFIGNAGTAMRFLASYIATKKGEITLTGNKRMKERPIKDLVGALENLGVTIKYLEKEGFPPIKIISKGVSKSFVEIDCSKSSQYLSSLLLSGSYFKHPLEIKIKDTLVSKPYVSMTLNMVKDFGGNITFDENKNSFFITPKKFTLDEYTIEGDMSSASYFLGAALIGNGTITIKNFFKNSLQGDKDFLNILIKMGLEVLDEKEKEITVCGKHSYTAIDVNLNNTPDVAQTLAVIGLFAKGNTIVRDVANMRIKETDRITALNNEISKLGGLFLEEKDGFTIIPQDSYHGATIETYDDHRMAMSLALAGLKIPGIKILNPECVSKTFPNFFEELNNIYNREE</sequence>
<feature type="binding site" evidence="7">
    <location>
        <position position="198"/>
    </location>
    <ligand>
        <name>3-phosphoshikimate</name>
        <dbReference type="ChEBI" id="CHEBI:145989"/>
    </ligand>
</feature>
<feature type="binding site" evidence="7">
    <location>
        <position position="346"/>
    </location>
    <ligand>
        <name>phosphoenolpyruvate</name>
        <dbReference type="ChEBI" id="CHEBI:58702"/>
    </ligand>
</feature>
<feature type="binding site" evidence="7">
    <location>
        <position position="413"/>
    </location>
    <ligand>
        <name>phosphoenolpyruvate</name>
        <dbReference type="ChEBI" id="CHEBI:58702"/>
    </ligand>
</feature>
<dbReference type="UniPathway" id="UPA00053">
    <property type="reaction ID" value="UER00089"/>
</dbReference>
<dbReference type="PANTHER" id="PTHR21090:SF5">
    <property type="entry name" value="PENTAFUNCTIONAL AROM POLYPEPTIDE"/>
    <property type="match status" value="1"/>
</dbReference>
<dbReference type="PANTHER" id="PTHR21090">
    <property type="entry name" value="AROM/DEHYDROQUINATE SYNTHASE"/>
    <property type="match status" value="1"/>
</dbReference>
<dbReference type="InterPro" id="IPR023193">
    <property type="entry name" value="EPSP_synthase_CS"/>
</dbReference>
<dbReference type="Pfam" id="PF00275">
    <property type="entry name" value="EPSP_synthase"/>
    <property type="match status" value="1"/>
</dbReference>
<feature type="binding site" evidence="7">
    <location>
        <position position="388"/>
    </location>
    <ligand>
        <name>phosphoenolpyruvate</name>
        <dbReference type="ChEBI" id="CHEBI:58702"/>
    </ligand>
</feature>
<feature type="active site" description="Proton acceptor" evidence="7">
    <location>
        <position position="315"/>
    </location>
</feature>
<dbReference type="EC" id="2.5.1.19" evidence="7"/>
<dbReference type="PROSITE" id="PS00104">
    <property type="entry name" value="EPSP_SYNTHASE_1"/>
    <property type="match status" value="1"/>
</dbReference>
<dbReference type="InterPro" id="IPR013792">
    <property type="entry name" value="RNA3'P_cycl/enolpyr_Trfase_a/b"/>
</dbReference>
<proteinExistence type="inferred from homology"/>
<evidence type="ECO:0000313" key="10">
    <source>
        <dbReference type="Proteomes" id="UP000191153"/>
    </source>
</evidence>
<feature type="binding site" evidence="7">
    <location>
        <position position="172"/>
    </location>
    <ligand>
        <name>3-phosphoshikimate</name>
        <dbReference type="ChEBI" id="CHEBI:145989"/>
    </ligand>
</feature>
<dbReference type="GO" id="GO:0008652">
    <property type="term" value="P:amino acid biosynthetic process"/>
    <property type="evidence" value="ECO:0007669"/>
    <property type="project" value="UniProtKB-KW"/>
</dbReference>
<evidence type="ECO:0000256" key="3">
    <source>
        <dbReference type="ARBA" id="ARBA00022605"/>
    </source>
</evidence>
<evidence type="ECO:0000256" key="4">
    <source>
        <dbReference type="ARBA" id="ARBA00022679"/>
    </source>
</evidence>
<feature type="binding site" evidence="7">
    <location>
        <position position="170"/>
    </location>
    <ligand>
        <name>3-phosphoshikimate</name>
        <dbReference type="ChEBI" id="CHEBI:145989"/>
    </ligand>
</feature>
<evidence type="ECO:0000256" key="7">
    <source>
        <dbReference type="HAMAP-Rule" id="MF_00210"/>
    </source>
</evidence>
<dbReference type="AlphaFoldDB" id="A0A1T4JZF3"/>
<feature type="binding site" evidence="7">
    <location>
        <position position="29"/>
    </location>
    <ligand>
        <name>3-phosphoshikimate</name>
        <dbReference type="ChEBI" id="CHEBI:145989"/>
    </ligand>
</feature>
<dbReference type="Gene3D" id="3.65.10.10">
    <property type="entry name" value="Enolpyruvate transferase domain"/>
    <property type="match status" value="2"/>
</dbReference>
<dbReference type="EMBL" id="FUWX01000004">
    <property type="protein sequence ID" value="SJZ35518.1"/>
    <property type="molecule type" value="Genomic_DNA"/>
</dbReference>
<dbReference type="GO" id="GO:0009423">
    <property type="term" value="P:chorismate biosynthetic process"/>
    <property type="evidence" value="ECO:0007669"/>
    <property type="project" value="UniProtKB-UniRule"/>
</dbReference>
<dbReference type="NCBIfam" id="TIGR01356">
    <property type="entry name" value="aroA"/>
    <property type="match status" value="1"/>
</dbReference>
<comment type="catalytic activity">
    <reaction evidence="6">
        <text>3-phosphoshikimate + phosphoenolpyruvate = 5-O-(1-carboxyvinyl)-3-phosphoshikimate + phosphate</text>
        <dbReference type="Rhea" id="RHEA:21256"/>
        <dbReference type="ChEBI" id="CHEBI:43474"/>
        <dbReference type="ChEBI" id="CHEBI:57701"/>
        <dbReference type="ChEBI" id="CHEBI:58702"/>
        <dbReference type="ChEBI" id="CHEBI:145989"/>
        <dbReference type="EC" id="2.5.1.19"/>
    </reaction>
    <physiologicalReaction direction="left-to-right" evidence="6">
        <dbReference type="Rhea" id="RHEA:21257"/>
    </physiologicalReaction>
</comment>
<dbReference type="Proteomes" id="UP000191153">
    <property type="component" value="Unassembled WGS sequence"/>
</dbReference>
<evidence type="ECO:0000256" key="5">
    <source>
        <dbReference type="ARBA" id="ARBA00023141"/>
    </source>
</evidence>
<evidence type="ECO:0000313" key="9">
    <source>
        <dbReference type="EMBL" id="SJZ35518.1"/>
    </source>
</evidence>
<evidence type="ECO:0000256" key="2">
    <source>
        <dbReference type="ARBA" id="ARBA00009948"/>
    </source>
</evidence>
<dbReference type="GO" id="GO:0009073">
    <property type="term" value="P:aromatic amino acid family biosynthetic process"/>
    <property type="evidence" value="ECO:0007669"/>
    <property type="project" value="UniProtKB-KW"/>
</dbReference>
<dbReference type="GO" id="GO:0003866">
    <property type="term" value="F:3-phosphoshikimate 1-carboxyvinyltransferase activity"/>
    <property type="evidence" value="ECO:0007669"/>
    <property type="project" value="UniProtKB-UniRule"/>
</dbReference>
<dbReference type="RefSeq" id="WP_078692747.1">
    <property type="nucleotide sequence ID" value="NZ_FUWX01000004.1"/>
</dbReference>
<comment type="subunit">
    <text evidence="7">Monomer.</text>
</comment>
<feature type="binding site" evidence="7">
    <location>
        <position position="124"/>
    </location>
    <ligand>
        <name>phosphoenolpyruvate</name>
        <dbReference type="ChEBI" id="CHEBI:58702"/>
    </ligand>
</feature>
<feature type="binding site" evidence="7">
    <location>
        <position position="338"/>
    </location>
    <ligand>
        <name>3-phosphoshikimate</name>
        <dbReference type="ChEBI" id="CHEBI:145989"/>
    </ligand>
</feature>
<keyword evidence="10" id="KW-1185">Reference proteome</keyword>
<comment type="pathway">
    <text evidence="1 7">Metabolic intermediate biosynthesis; chorismate biosynthesis; chorismate from D-erythrose 4-phosphate and phosphoenolpyruvate: step 6/7.</text>
</comment>
<accession>A0A1T4JZF3</accession>
<dbReference type="InterPro" id="IPR036968">
    <property type="entry name" value="Enolpyruvate_Tfrase_sf"/>
</dbReference>
<dbReference type="HAMAP" id="MF_00210">
    <property type="entry name" value="EPSP_synth"/>
    <property type="match status" value="1"/>
</dbReference>
<comment type="subcellular location">
    <subcellularLocation>
        <location evidence="7">Cytoplasm</location>
    </subcellularLocation>
</comment>
<name>A0A1T4JZF3_9FUSO</name>
<dbReference type="GO" id="GO:0005737">
    <property type="term" value="C:cytoplasm"/>
    <property type="evidence" value="ECO:0007669"/>
    <property type="project" value="UniProtKB-SubCell"/>
</dbReference>
<feature type="binding site" evidence="7">
    <location>
        <position position="342"/>
    </location>
    <ligand>
        <name>3-phosphoshikimate</name>
        <dbReference type="ChEBI" id="CHEBI:145989"/>
    </ligand>
</feature>
<keyword evidence="5 7" id="KW-0057">Aromatic amino acid biosynthesis</keyword>
<reference evidence="9 10" key="1">
    <citation type="submission" date="2017-02" db="EMBL/GenBank/DDBJ databases">
        <authorList>
            <person name="Peterson S.W."/>
        </authorList>
    </citation>
    <scope>NUCLEOTIDE SEQUENCE [LARGE SCALE GENOMIC DNA]</scope>
    <source>
        <strain evidence="9 10">ATCC 700028</strain>
    </source>
</reference>
<dbReference type="SUPFAM" id="SSF55205">
    <property type="entry name" value="EPT/RTPC-like"/>
    <property type="match status" value="1"/>
</dbReference>
<feature type="binding site" evidence="7">
    <location>
        <position position="96"/>
    </location>
    <ligand>
        <name>phosphoenolpyruvate</name>
        <dbReference type="ChEBI" id="CHEBI:58702"/>
    </ligand>
</feature>
<dbReference type="CDD" id="cd01556">
    <property type="entry name" value="EPSP_synthase"/>
    <property type="match status" value="1"/>
</dbReference>
<feature type="binding site" evidence="7">
    <location>
        <position position="172"/>
    </location>
    <ligand>
        <name>phosphoenolpyruvate</name>
        <dbReference type="ChEBI" id="CHEBI:58702"/>
    </ligand>
</feature>
<dbReference type="PIRSF" id="PIRSF000505">
    <property type="entry name" value="EPSPS"/>
    <property type="match status" value="1"/>
</dbReference>
<dbReference type="OrthoDB" id="9809920at2"/>
<feature type="binding site" evidence="7">
    <location>
        <position position="24"/>
    </location>
    <ligand>
        <name>phosphoenolpyruvate</name>
        <dbReference type="ChEBI" id="CHEBI:58702"/>
    </ligand>
</feature>
<dbReference type="STRING" id="180163.SAMN02745174_00199"/>
<dbReference type="PROSITE" id="PS00885">
    <property type="entry name" value="EPSP_SYNTHASE_2"/>
    <property type="match status" value="1"/>
</dbReference>
<protein>
    <recommendedName>
        <fullName evidence="7">3-phosphoshikimate 1-carboxyvinyltransferase</fullName>
        <ecNumber evidence="7">2.5.1.19</ecNumber>
    </recommendedName>
    <alternativeName>
        <fullName evidence="7">5-enolpyruvylshikimate-3-phosphate synthase</fullName>
        <shortName evidence="7">EPSP synthase</shortName>
        <shortName evidence="7">EPSPS</shortName>
    </alternativeName>
</protein>
<feature type="binding site" evidence="7">
    <location>
        <position position="315"/>
    </location>
    <ligand>
        <name>3-phosphoshikimate</name>
        <dbReference type="ChEBI" id="CHEBI:145989"/>
    </ligand>
</feature>
<keyword evidence="4 7" id="KW-0808">Transferase</keyword>
<evidence type="ECO:0000256" key="6">
    <source>
        <dbReference type="ARBA" id="ARBA00044633"/>
    </source>
</evidence>
<evidence type="ECO:0000256" key="1">
    <source>
        <dbReference type="ARBA" id="ARBA00004811"/>
    </source>
</evidence>
<keyword evidence="3 7" id="KW-0028">Amino-acid biosynthesis</keyword>
<dbReference type="InterPro" id="IPR001986">
    <property type="entry name" value="Enolpyruvate_Tfrase_dom"/>
</dbReference>
<feature type="binding site" evidence="7">
    <location>
        <position position="171"/>
    </location>
    <ligand>
        <name>3-phosphoshikimate</name>
        <dbReference type="ChEBI" id="CHEBI:145989"/>
    </ligand>
</feature>
<feature type="domain" description="Enolpyruvate transferase" evidence="8">
    <location>
        <begin position="14"/>
        <end position="422"/>
    </location>
</feature>
<evidence type="ECO:0000259" key="8">
    <source>
        <dbReference type="Pfam" id="PF00275"/>
    </source>
</evidence>
<keyword evidence="7" id="KW-0963">Cytoplasm</keyword>
<comment type="function">
    <text evidence="7">Catalyzes the transfer of the enolpyruvyl moiety of phosphoenolpyruvate (PEP) to the 5-hydroxyl of shikimate-3-phosphate (S3P) to produce enolpyruvyl shikimate-3-phosphate and inorganic phosphate.</text>
</comment>
<dbReference type="InterPro" id="IPR006264">
    <property type="entry name" value="EPSP_synthase"/>
</dbReference>
<gene>
    <name evidence="7" type="primary">aroA</name>
    <name evidence="9" type="ORF">SAMN02745174_00199</name>
</gene>